<reference evidence="1 2" key="1">
    <citation type="journal article" date="2021" name="Elife">
        <title>Chloroplast acquisition without the gene transfer in kleptoplastic sea slugs, Plakobranchus ocellatus.</title>
        <authorList>
            <person name="Maeda T."/>
            <person name="Takahashi S."/>
            <person name="Yoshida T."/>
            <person name="Shimamura S."/>
            <person name="Takaki Y."/>
            <person name="Nagai Y."/>
            <person name="Toyoda A."/>
            <person name="Suzuki Y."/>
            <person name="Arimoto A."/>
            <person name="Ishii H."/>
            <person name="Satoh N."/>
            <person name="Nishiyama T."/>
            <person name="Hasebe M."/>
            <person name="Maruyama T."/>
            <person name="Minagawa J."/>
            <person name="Obokata J."/>
            <person name="Shigenobu S."/>
        </authorList>
    </citation>
    <scope>NUCLEOTIDE SEQUENCE [LARGE SCALE GENOMIC DNA]</scope>
</reference>
<gene>
    <name evidence="1" type="ORF">PoB_006563900</name>
</gene>
<accession>A0AAV4D4T5</accession>
<evidence type="ECO:0000313" key="1">
    <source>
        <dbReference type="EMBL" id="GFO39134.1"/>
    </source>
</evidence>
<comment type="caution">
    <text evidence="1">The sequence shown here is derived from an EMBL/GenBank/DDBJ whole genome shotgun (WGS) entry which is preliminary data.</text>
</comment>
<sequence length="119" mass="13257">MREAAVMAMVVKSSRCSVAELARQQWMTKKFGDELSTGQRHELEELADFLSSLNVLSNRPSSTSLKEHRIELTSSTLLRQCPHPVPYAMKQTLCNELDERGSCGIISKNNAAHISLVIV</sequence>
<protein>
    <submittedName>
        <fullName evidence="1">Uncharacterized protein</fullName>
    </submittedName>
</protein>
<dbReference type="Proteomes" id="UP000735302">
    <property type="component" value="Unassembled WGS sequence"/>
</dbReference>
<keyword evidence="2" id="KW-1185">Reference proteome</keyword>
<name>A0AAV4D4T5_9GAST</name>
<dbReference type="AlphaFoldDB" id="A0AAV4D4T5"/>
<organism evidence="1 2">
    <name type="scientific">Plakobranchus ocellatus</name>
    <dbReference type="NCBI Taxonomy" id="259542"/>
    <lineage>
        <taxon>Eukaryota</taxon>
        <taxon>Metazoa</taxon>
        <taxon>Spiralia</taxon>
        <taxon>Lophotrochozoa</taxon>
        <taxon>Mollusca</taxon>
        <taxon>Gastropoda</taxon>
        <taxon>Heterobranchia</taxon>
        <taxon>Euthyneura</taxon>
        <taxon>Panpulmonata</taxon>
        <taxon>Sacoglossa</taxon>
        <taxon>Placobranchoidea</taxon>
        <taxon>Plakobranchidae</taxon>
        <taxon>Plakobranchus</taxon>
    </lineage>
</organism>
<evidence type="ECO:0000313" key="2">
    <source>
        <dbReference type="Proteomes" id="UP000735302"/>
    </source>
</evidence>
<proteinExistence type="predicted"/>
<dbReference type="EMBL" id="BLXT01007418">
    <property type="protein sequence ID" value="GFO39134.1"/>
    <property type="molecule type" value="Genomic_DNA"/>
</dbReference>